<dbReference type="InterPro" id="IPR015915">
    <property type="entry name" value="Kelch-typ_b-propeller"/>
</dbReference>
<dbReference type="SUPFAM" id="SSF52540">
    <property type="entry name" value="P-loop containing nucleoside triphosphate hydrolases"/>
    <property type="match status" value="1"/>
</dbReference>
<feature type="non-terminal residue" evidence="5">
    <location>
        <position position="1043"/>
    </location>
</feature>
<dbReference type="Gene3D" id="2.30.39.10">
    <property type="entry name" value="Alpha-1-antitrypsin, domain 1"/>
    <property type="match status" value="1"/>
</dbReference>
<dbReference type="Pfam" id="PF24681">
    <property type="entry name" value="Kelch_KLHDC2_KLHL20_DRC7"/>
    <property type="match status" value="1"/>
</dbReference>
<dbReference type="Gene3D" id="1.25.40.420">
    <property type="match status" value="1"/>
</dbReference>
<keyword evidence="2" id="KW-0677">Repeat</keyword>
<dbReference type="CDD" id="cd23767">
    <property type="entry name" value="IQCD"/>
    <property type="match status" value="2"/>
</dbReference>
<keyword evidence="6" id="KW-1185">Reference proteome</keyword>
<evidence type="ECO:0000313" key="5">
    <source>
        <dbReference type="EMBL" id="UYV70443.1"/>
    </source>
</evidence>
<dbReference type="InterPro" id="IPR006652">
    <property type="entry name" value="Kelch_1"/>
</dbReference>
<dbReference type="InterPro" id="IPR000048">
    <property type="entry name" value="IQ_motif_EF-hand-BS"/>
</dbReference>
<dbReference type="InterPro" id="IPR011333">
    <property type="entry name" value="SKP1/BTB/POZ_sf"/>
</dbReference>
<dbReference type="PROSITE" id="PS50097">
    <property type="entry name" value="BTB"/>
    <property type="match status" value="1"/>
</dbReference>
<feature type="region of interest" description="Disordered" evidence="3">
    <location>
        <begin position="1"/>
        <end position="46"/>
    </location>
</feature>
<dbReference type="Pfam" id="PF00651">
    <property type="entry name" value="BTB"/>
    <property type="match status" value="1"/>
</dbReference>
<reference evidence="5 6" key="1">
    <citation type="submission" date="2022-01" db="EMBL/GenBank/DDBJ databases">
        <title>A chromosomal length assembly of Cordylochernes scorpioides.</title>
        <authorList>
            <person name="Zeh D."/>
            <person name="Zeh J."/>
        </authorList>
    </citation>
    <scope>NUCLEOTIDE SEQUENCE [LARGE SCALE GENOMIC DNA]</scope>
    <source>
        <strain evidence="5">IN4F17</strain>
        <tissue evidence="5">Whole Body</tissue>
    </source>
</reference>
<dbReference type="PANTHER" id="PTHR45632:SF17">
    <property type="entry name" value="KELCH-LIKE PROTEIN 31"/>
    <property type="match status" value="1"/>
</dbReference>
<dbReference type="PANTHER" id="PTHR45632">
    <property type="entry name" value="LD33804P"/>
    <property type="match status" value="1"/>
</dbReference>
<dbReference type="Pfam" id="PF07707">
    <property type="entry name" value="BACK"/>
    <property type="match status" value="1"/>
</dbReference>
<feature type="region of interest" description="Disordered" evidence="3">
    <location>
        <begin position="912"/>
        <end position="934"/>
    </location>
</feature>
<evidence type="ECO:0000256" key="1">
    <source>
        <dbReference type="ARBA" id="ARBA00022441"/>
    </source>
</evidence>
<dbReference type="InterPro" id="IPR000210">
    <property type="entry name" value="BTB/POZ_dom"/>
</dbReference>
<evidence type="ECO:0000313" key="6">
    <source>
        <dbReference type="Proteomes" id="UP001235939"/>
    </source>
</evidence>
<evidence type="ECO:0000256" key="3">
    <source>
        <dbReference type="SAM" id="MobiDB-lite"/>
    </source>
</evidence>
<sequence length="1043" mass="117236">MAAIRPQRPTDYRSSTSRFHRRFRPKPDHTKPDHSWTTLSEDASFPSSTQVSVASQVSVECLKDPKEDLVVGDYQSQYTCPDEEPIVVNVSLATEASCEKLTSTSSSSPCSSEESLVKANSSSPSEDFCGQRDTPELPSILAHGMVAGSLVTIPEVVEHGDPLNTHRAKLGIHAFNLWVQSNMTDITVRVGNHSFQAHKSVLTCYCPFLKKHLLFPGLDDIHGVELHNITERAFEVLLTYMYTGKLKLTPNNIGEVYRASRLLQMKEITCVCADILSGKIGGVLSILYLYVTSKELGIRTAWAKAYKVLGTHFDEVVETFEFLELHVSNLCEILNVNPIGASSEIAVFLAAIRWLDYRYIDREPYILEVMSCVRFPLMTIQEILACYHPPILPGNIEMPEIQLMLLKATCYIAAKSQGSEAYFRPYSCIPRMFLYNVPTLLWDLSMYDPFFCTECDLERSAILIQKHYRGHLARVAFSKLQDKQAWAAPIIQSYYRGFLTRKKYCGFLQKYRTGECHGFLSDGQLNDPFLQNLLRCPMPDATVVDSFIKIPPDVECGLRFRNQQCIVVMGGFNPTEQNKISICSNVFRFDPSDNSWQKVAKLPVPRHQHRAVYYDDVIYIIGGCDPRDTVNGDMLPTRSCFALNVTTVTWMRLRDMKHSRMYHGVCAYDGIIYALGGKDECGLLSECDPKSKLRGSLLASMEKYTVKEGMWEETHALCTPKMGMAVAVHHSYIWVAGGLVRTFENAKTFVVADVETYDTQCQVWLEKKASLPSPRSFSTLVSYEGVVYLLGGAYRNTLLRHEMMDSINDVLYYEARENDWKYLVSLKTSLHDLAAVGIVIQLCAESRLFVIGGLSTWRGSAVDEVQYIPVPGGKRWKATAPLPTPLSGLAAVALPSLAPIITRFFKSYSPSESTSADSSSTASSPQLRRSLPDRSSSTCVEDFYTSCEEEPVPTYIMHTEGWFGYSNFPEMGFSAVELPTVVRSLNLYILLPNDISGISRVRRILHLENGRILREIACIVRHSYVRVCLPKFVVSIYSGFIIA</sequence>
<protein>
    <submittedName>
        <fullName evidence="5">KLHL7</fullName>
    </submittedName>
</protein>
<dbReference type="Gene3D" id="1.20.5.190">
    <property type="match status" value="1"/>
</dbReference>
<dbReference type="CDD" id="cd18186">
    <property type="entry name" value="BTB_POZ_ZBTB_KLHL-like"/>
    <property type="match status" value="1"/>
</dbReference>
<accession>A0ABY6KNP6</accession>
<dbReference type="SUPFAM" id="SSF117281">
    <property type="entry name" value="Kelch motif"/>
    <property type="match status" value="1"/>
</dbReference>
<dbReference type="Gene3D" id="3.30.710.10">
    <property type="entry name" value="Potassium Channel Kv1.1, Chain A"/>
    <property type="match status" value="1"/>
</dbReference>
<dbReference type="SMART" id="SM00225">
    <property type="entry name" value="BTB"/>
    <property type="match status" value="1"/>
</dbReference>
<dbReference type="InterPro" id="IPR011705">
    <property type="entry name" value="BACK"/>
</dbReference>
<feature type="compositionally biased region" description="Low complexity" evidence="3">
    <location>
        <begin position="912"/>
        <end position="925"/>
    </location>
</feature>
<evidence type="ECO:0000259" key="4">
    <source>
        <dbReference type="PROSITE" id="PS50097"/>
    </source>
</evidence>
<feature type="compositionally biased region" description="Basic and acidic residues" evidence="3">
    <location>
        <begin position="25"/>
        <end position="34"/>
    </location>
</feature>
<dbReference type="InterPro" id="IPR027417">
    <property type="entry name" value="P-loop_NTPase"/>
</dbReference>
<dbReference type="Proteomes" id="UP001235939">
    <property type="component" value="Chromosome 07"/>
</dbReference>
<dbReference type="Gene3D" id="2.120.10.80">
    <property type="entry name" value="Kelch-type beta propeller"/>
    <property type="match status" value="2"/>
</dbReference>
<name>A0ABY6KNP6_9ARAC</name>
<dbReference type="SMART" id="SM00875">
    <property type="entry name" value="BACK"/>
    <property type="match status" value="1"/>
</dbReference>
<feature type="region of interest" description="Disordered" evidence="3">
    <location>
        <begin position="102"/>
        <end position="130"/>
    </location>
</feature>
<dbReference type="PROSITE" id="PS50096">
    <property type="entry name" value="IQ"/>
    <property type="match status" value="2"/>
</dbReference>
<dbReference type="InterPro" id="IPR036186">
    <property type="entry name" value="Serpin_sf"/>
</dbReference>
<dbReference type="EMBL" id="CP092869">
    <property type="protein sequence ID" value="UYV70443.1"/>
    <property type="molecule type" value="Genomic_DNA"/>
</dbReference>
<proteinExistence type="predicted"/>
<evidence type="ECO:0000256" key="2">
    <source>
        <dbReference type="ARBA" id="ARBA00022737"/>
    </source>
</evidence>
<organism evidence="5 6">
    <name type="scientific">Cordylochernes scorpioides</name>
    <dbReference type="NCBI Taxonomy" id="51811"/>
    <lineage>
        <taxon>Eukaryota</taxon>
        <taxon>Metazoa</taxon>
        <taxon>Ecdysozoa</taxon>
        <taxon>Arthropoda</taxon>
        <taxon>Chelicerata</taxon>
        <taxon>Arachnida</taxon>
        <taxon>Pseudoscorpiones</taxon>
        <taxon>Cheliferoidea</taxon>
        <taxon>Chernetidae</taxon>
        <taxon>Cordylochernes</taxon>
    </lineage>
</organism>
<dbReference type="SMART" id="SM00612">
    <property type="entry name" value="Kelch"/>
    <property type="match status" value="5"/>
</dbReference>
<dbReference type="InterPro" id="IPR042185">
    <property type="entry name" value="Serpin_sf_2"/>
</dbReference>
<gene>
    <name evidence="5" type="ORF">LAZ67_7003017</name>
</gene>
<dbReference type="Pfam" id="PF00079">
    <property type="entry name" value="Serpin"/>
    <property type="match status" value="1"/>
</dbReference>
<dbReference type="CDD" id="cd14733">
    <property type="entry name" value="BACK"/>
    <property type="match status" value="1"/>
</dbReference>
<feature type="compositionally biased region" description="Low complexity" evidence="3">
    <location>
        <begin position="102"/>
        <end position="114"/>
    </location>
</feature>
<dbReference type="Pfam" id="PF00612">
    <property type="entry name" value="IQ"/>
    <property type="match status" value="2"/>
</dbReference>
<dbReference type="SMART" id="SM00015">
    <property type="entry name" value="IQ"/>
    <property type="match status" value="2"/>
</dbReference>
<feature type="domain" description="BTB" evidence="4">
    <location>
        <begin position="184"/>
        <end position="250"/>
    </location>
</feature>
<dbReference type="SUPFAM" id="SSF56574">
    <property type="entry name" value="Serpins"/>
    <property type="match status" value="1"/>
</dbReference>
<keyword evidence="1" id="KW-0880">Kelch repeat</keyword>
<dbReference type="SUPFAM" id="SSF54695">
    <property type="entry name" value="POZ domain"/>
    <property type="match status" value="1"/>
</dbReference>
<dbReference type="InterPro" id="IPR023796">
    <property type="entry name" value="Serpin_dom"/>
</dbReference>